<evidence type="ECO:0000313" key="3">
    <source>
        <dbReference type="Proteomes" id="UP001266305"/>
    </source>
</evidence>
<comment type="caution">
    <text evidence="2">The sequence shown here is derived from an EMBL/GenBank/DDBJ whole genome shotgun (WGS) entry which is preliminary data.</text>
</comment>
<dbReference type="Proteomes" id="UP001266305">
    <property type="component" value="Unassembled WGS sequence"/>
</dbReference>
<dbReference type="EMBL" id="JASSZA010000007">
    <property type="protein sequence ID" value="KAK2105370.1"/>
    <property type="molecule type" value="Genomic_DNA"/>
</dbReference>
<evidence type="ECO:0000313" key="2">
    <source>
        <dbReference type="EMBL" id="KAK2105370.1"/>
    </source>
</evidence>
<accession>A0ABQ9V857</accession>
<gene>
    <name evidence="2" type="ORF">P7K49_014884</name>
</gene>
<proteinExistence type="predicted"/>
<evidence type="ECO:0000256" key="1">
    <source>
        <dbReference type="SAM" id="MobiDB-lite"/>
    </source>
</evidence>
<reference evidence="2 3" key="1">
    <citation type="submission" date="2023-05" db="EMBL/GenBank/DDBJ databases">
        <title>B98-5 Cell Line De Novo Hybrid Assembly: An Optical Mapping Approach.</title>
        <authorList>
            <person name="Kananen K."/>
            <person name="Auerbach J.A."/>
            <person name="Kautto E."/>
            <person name="Blachly J.S."/>
        </authorList>
    </citation>
    <scope>NUCLEOTIDE SEQUENCE [LARGE SCALE GENOMIC DNA]</scope>
    <source>
        <strain evidence="2">B95-8</strain>
        <tissue evidence="2">Cell line</tissue>
    </source>
</reference>
<feature type="region of interest" description="Disordered" evidence="1">
    <location>
        <begin position="1"/>
        <end position="29"/>
    </location>
</feature>
<name>A0ABQ9V857_SAGOE</name>
<keyword evidence="3" id="KW-1185">Reference proteome</keyword>
<organism evidence="2 3">
    <name type="scientific">Saguinus oedipus</name>
    <name type="common">Cotton-top tamarin</name>
    <name type="synonym">Oedipomidas oedipus</name>
    <dbReference type="NCBI Taxonomy" id="9490"/>
    <lineage>
        <taxon>Eukaryota</taxon>
        <taxon>Metazoa</taxon>
        <taxon>Chordata</taxon>
        <taxon>Craniata</taxon>
        <taxon>Vertebrata</taxon>
        <taxon>Euteleostomi</taxon>
        <taxon>Mammalia</taxon>
        <taxon>Eutheria</taxon>
        <taxon>Euarchontoglires</taxon>
        <taxon>Primates</taxon>
        <taxon>Haplorrhini</taxon>
        <taxon>Platyrrhini</taxon>
        <taxon>Cebidae</taxon>
        <taxon>Callitrichinae</taxon>
        <taxon>Saguinus</taxon>
    </lineage>
</organism>
<sequence>MKCQSNLAKTCEGKTAPGTRSNATSHQNHNILQANVQLLSNRILLSPAVYPEDSKDTDASGKPMVDEAVLCCQKSPDEALVSTLSAPSP</sequence>
<feature type="compositionally biased region" description="Polar residues" evidence="1">
    <location>
        <begin position="18"/>
        <end position="29"/>
    </location>
</feature>
<protein>
    <submittedName>
        <fullName evidence="2">Uncharacterized protein</fullName>
    </submittedName>
</protein>
<feature type="non-terminal residue" evidence="2">
    <location>
        <position position="89"/>
    </location>
</feature>